<evidence type="ECO:0000313" key="11">
    <source>
        <dbReference type="EMBL" id="MBE6271463.1"/>
    </source>
</evidence>
<evidence type="ECO:0000256" key="1">
    <source>
        <dbReference type="ARBA" id="ARBA00004651"/>
    </source>
</evidence>
<protein>
    <recommendedName>
        <fullName evidence="3">Protease PrsW</fullName>
    </recommendedName>
</protein>
<dbReference type="InterPro" id="IPR023596">
    <property type="entry name" value="Peptidase_PrsW_arch/bac"/>
</dbReference>
<evidence type="ECO:0000313" key="12">
    <source>
        <dbReference type="Proteomes" id="UP000806522"/>
    </source>
</evidence>
<name>A0A9D5P1C7_XYLRU</name>
<dbReference type="GO" id="GO:0008237">
    <property type="term" value="F:metallopeptidase activity"/>
    <property type="evidence" value="ECO:0007669"/>
    <property type="project" value="UniProtKB-KW"/>
</dbReference>
<evidence type="ECO:0000256" key="9">
    <source>
        <dbReference type="ARBA" id="ARBA00023136"/>
    </source>
</evidence>
<evidence type="ECO:0000256" key="5">
    <source>
        <dbReference type="ARBA" id="ARBA00022670"/>
    </source>
</evidence>
<dbReference type="PIRSF" id="PIRSF016933">
    <property type="entry name" value="PrsW"/>
    <property type="match status" value="1"/>
</dbReference>
<evidence type="ECO:0000256" key="8">
    <source>
        <dbReference type="ARBA" id="ARBA00022989"/>
    </source>
</evidence>
<dbReference type="AlphaFoldDB" id="A0A9D5P1C7"/>
<evidence type="ECO:0000256" key="6">
    <source>
        <dbReference type="ARBA" id="ARBA00022692"/>
    </source>
</evidence>
<keyword evidence="7" id="KW-0378">Hydrolase</keyword>
<keyword evidence="4" id="KW-1003">Cell membrane</keyword>
<proteinExistence type="inferred from homology"/>
<evidence type="ECO:0000256" key="7">
    <source>
        <dbReference type="ARBA" id="ARBA00022801"/>
    </source>
</evidence>
<dbReference type="PANTHER" id="PTHR36844:SF1">
    <property type="entry name" value="PROTEASE PRSW"/>
    <property type="match status" value="1"/>
</dbReference>
<reference evidence="11" key="1">
    <citation type="submission" date="2019-04" db="EMBL/GenBank/DDBJ databases">
        <title>Evolution of Biomass-Degrading Anaerobic Consortia Revealed by Metagenomics.</title>
        <authorList>
            <person name="Peng X."/>
        </authorList>
    </citation>
    <scope>NUCLEOTIDE SEQUENCE</scope>
    <source>
        <strain evidence="11">SIG140</strain>
    </source>
</reference>
<evidence type="ECO:0000256" key="3">
    <source>
        <dbReference type="ARBA" id="ARBA00018997"/>
    </source>
</evidence>
<keyword evidence="9 10" id="KW-0472">Membrane</keyword>
<dbReference type="InterPro" id="IPR026898">
    <property type="entry name" value="PrsW"/>
</dbReference>
<accession>A0A9D5P1C7</accession>
<evidence type="ECO:0000256" key="10">
    <source>
        <dbReference type="SAM" id="Phobius"/>
    </source>
</evidence>
<dbReference type="PANTHER" id="PTHR36844">
    <property type="entry name" value="PROTEASE PRSW"/>
    <property type="match status" value="1"/>
</dbReference>
<keyword evidence="11" id="KW-0482">Metalloprotease</keyword>
<comment type="similarity">
    <text evidence="2">Belongs to the protease PrsW family.</text>
</comment>
<keyword evidence="8 10" id="KW-1133">Transmembrane helix</keyword>
<comment type="subcellular location">
    <subcellularLocation>
        <location evidence="1">Cell membrane</location>
        <topology evidence="1">Multi-pass membrane protein</topology>
    </subcellularLocation>
</comment>
<comment type="caution">
    <text evidence="11">The sequence shown here is derived from an EMBL/GenBank/DDBJ whole genome shotgun (WGS) entry which is preliminary data.</text>
</comment>
<feature type="transmembrane region" description="Helical" evidence="10">
    <location>
        <begin position="35"/>
        <end position="56"/>
    </location>
</feature>
<keyword evidence="6 10" id="KW-0812">Transmembrane</keyword>
<dbReference type="GO" id="GO:0006508">
    <property type="term" value="P:proteolysis"/>
    <property type="evidence" value="ECO:0007669"/>
    <property type="project" value="UniProtKB-KW"/>
</dbReference>
<feature type="transmembrane region" description="Helical" evidence="10">
    <location>
        <begin position="197"/>
        <end position="214"/>
    </location>
</feature>
<evidence type="ECO:0000256" key="2">
    <source>
        <dbReference type="ARBA" id="ARBA00009165"/>
    </source>
</evidence>
<feature type="transmembrane region" description="Helical" evidence="10">
    <location>
        <begin position="143"/>
        <end position="161"/>
    </location>
</feature>
<sequence length="233" mass="25712">MMNMITMLIASLLPAVLLLLYIWKKDTQKEPTYMLMKAVSWGIGIIIPVIVVEKIIGLMLLGENGSPTTLVDTTAMAFLVAAIPEESFKLLALWMVLKKNPFFDEHFDGIVYAVCVGLGFAAVENISYVFSHDDWASVAISRALLAVPGHYAFAVLMGYYYSVYHFVNRSPKVAICVLLAPVLAHGIYDALAMASLVNPYVGGIGFVVLIYFCIKMHKRAQAKVVALVKKDKM</sequence>
<dbReference type="GO" id="GO:0005886">
    <property type="term" value="C:plasma membrane"/>
    <property type="evidence" value="ECO:0007669"/>
    <property type="project" value="UniProtKB-SubCell"/>
</dbReference>
<dbReference type="Pfam" id="PF13367">
    <property type="entry name" value="PrsW-protease"/>
    <property type="match status" value="1"/>
</dbReference>
<keyword evidence="5" id="KW-0645">Protease</keyword>
<organism evidence="11 12">
    <name type="scientific">Xylanibacter ruminicola</name>
    <name type="common">Prevotella ruminicola</name>
    <dbReference type="NCBI Taxonomy" id="839"/>
    <lineage>
        <taxon>Bacteria</taxon>
        <taxon>Pseudomonadati</taxon>
        <taxon>Bacteroidota</taxon>
        <taxon>Bacteroidia</taxon>
        <taxon>Bacteroidales</taxon>
        <taxon>Prevotellaceae</taxon>
        <taxon>Xylanibacter</taxon>
    </lineage>
</organism>
<feature type="transmembrane region" description="Helical" evidence="10">
    <location>
        <begin position="6"/>
        <end position="23"/>
    </location>
</feature>
<feature type="transmembrane region" description="Helical" evidence="10">
    <location>
        <begin position="109"/>
        <end position="131"/>
    </location>
</feature>
<dbReference type="EMBL" id="SUYC01000012">
    <property type="protein sequence ID" value="MBE6271463.1"/>
    <property type="molecule type" value="Genomic_DNA"/>
</dbReference>
<dbReference type="Proteomes" id="UP000806522">
    <property type="component" value="Unassembled WGS sequence"/>
</dbReference>
<gene>
    <name evidence="11" type="ORF">E7101_11010</name>
</gene>
<evidence type="ECO:0000256" key="4">
    <source>
        <dbReference type="ARBA" id="ARBA00022475"/>
    </source>
</evidence>